<comment type="caution">
    <text evidence="7">The sequence shown here is derived from an EMBL/GenBank/DDBJ whole genome shotgun (WGS) entry which is preliminary data.</text>
</comment>
<dbReference type="GO" id="GO:0000166">
    <property type="term" value="F:nucleotide binding"/>
    <property type="evidence" value="ECO:0007669"/>
    <property type="project" value="UniProtKB-KW"/>
</dbReference>
<dbReference type="Proteomes" id="UP000249377">
    <property type="component" value="Unassembled WGS sequence"/>
</dbReference>
<keyword evidence="3" id="KW-0237">DNA synthesis</keyword>
<dbReference type="GO" id="GO:0004748">
    <property type="term" value="F:ribonucleoside-diphosphate reductase activity, thioredoxin disulfide as acceptor"/>
    <property type="evidence" value="ECO:0007669"/>
    <property type="project" value="UniProtKB-EC"/>
</dbReference>
<feature type="domain" description="TSCPD" evidence="6">
    <location>
        <begin position="7"/>
        <end position="79"/>
    </location>
</feature>
<dbReference type="AlphaFoldDB" id="A0A328UFZ5"/>
<proteinExistence type="inferred from homology"/>
<dbReference type="InterPro" id="IPR024434">
    <property type="entry name" value="TSCPD_dom"/>
</dbReference>
<dbReference type="GO" id="GO:0071897">
    <property type="term" value="P:DNA biosynthetic process"/>
    <property type="evidence" value="ECO:0007669"/>
    <property type="project" value="UniProtKB-KW"/>
</dbReference>
<name>A0A328UFZ5_9FIRM</name>
<evidence type="ECO:0000313" key="7">
    <source>
        <dbReference type="EMBL" id="RAQ22752.1"/>
    </source>
</evidence>
<keyword evidence="8" id="KW-1185">Reference proteome</keyword>
<organism evidence="7 8">
    <name type="scientific">Hydrogeniiclostridium mannosilyticum</name>
    <dbReference type="NCBI Taxonomy" id="2764322"/>
    <lineage>
        <taxon>Bacteria</taxon>
        <taxon>Bacillati</taxon>
        <taxon>Bacillota</taxon>
        <taxon>Clostridia</taxon>
        <taxon>Eubacteriales</taxon>
        <taxon>Acutalibacteraceae</taxon>
        <taxon>Hydrogeniiclostridium</taxon>
    </lineage>
</organism>
<sequence length="84" mass="8990">MEYVHKNQGTCSLQTIVDLDGDTIRSVRFVGGCDGNTKGICALVKGMKADEVVARCKGVTCGRKSTSCPDQLAQALEEAQARQK</sequence>
<dbReference type="RefSeq" id="WP_112333316.1">
    <property type="nucleotide sequence ID" value="NZ_JADPHD010000002.1"/>
</dbReference>
<dbReference type="EC" id="1.17.4.1" evidence="2"/>
<evidence type="ECO:0000256" key="3">
    <source>
        <dbReference type="ARBA" id="ARBA00022634"/>
    </source>
</evidence>
<comment type="similarity">
    <text evidence="1">Belongs to the ribonucleoside diphosphate reductase class-2 family.</text>
</comment>
<evidence type="ECO:0000256" key="4">
    <source>
        <dbReference type="ARBA" id="ARBA00022741"/>
    </source>
</evidence>
<dbReference type="Pfam" id="PF12637">
    <property type="entry name" value="TSCPD"/>
    <property type="match status" value="1"/>
</dbReference>
<accession>A0A328UFZ5</accession>
<dbReference type="NCBIfam" id="TIGR03905">
    <property type="entry name" value="TIGR03905_4_Cys"/>
    <property type="match status" value="1"/>
</dbReference>
<evidence type="ECO:0000256" key="2">
    <source>
        <dbReference type="ARBA" id="ARBA00012274"/>
    </source>
</evidence>
<evidence type="ECO:0000256" key="5">
    <source>
        <dbReference type="ARBA" id="ARBA00047754"/>
    </source>
</evidence>
<dbReference type="InterPro" id="IPR023806">
    <property type="entry name" value="CHP03905"/>
</dbReference>
<evidence type="ECO:0000256" key="1">
    <source>
        <dbReference type="ARBA" id="ARBA00007405"/>
    </source>
</evidence>
<keyword evidence="4" id="KW-0547">Nucleotide-binding</keyword>
<dbReference type="EMBL" id="QLYR01000009">
    <property type="protein sequence ID" value="RAQ22752.1"/>
    <property type="molecule type" value="Genomic_DNA"/>
</dbReference>
<evidence type="ECO:0000259" key="6">
    <source>
        <dbReference type="Pfam" id="PF12637"/>
    </source>
</evidence>
<comment type="catalytic activity">
    <reaction evidence="5">
        <text>a 2'-deoxyribonucleoside 5'-diphosphate + [thioredoxin]-disulfide + H2O = a ribonucleoside 5'-diphosphate + [thioredoxin]-dithiol</text>
        <dbReference type="Rhea" id="RHEA:23252"/>
        <dbReference type="Rhea" id="RHEA-COMP:10698"/>
        <dbReference type="Rhea" id="RHEA-COMP:10700"/>
        <dbReference type="ChEBI" id="CHEBI:15377"/>
        <dbReference type="ChEBI" id="CHEBI:29950"/>
        <dbReference type="ChEBI" id="CHEBI:50058"/>
        <dbReference type="ChEBI" id="CHEBI:57930"/>
        <dbReference type="ChEBI" id="CHEBI:73316"/>
        <dbReference type="EC" id="1.17.4.1"/>
    </reaction>
</comment>
<evidence type="ECO:0000313" key="8">
    <source>
        <dbReference type="Proteomes" id="UP000249377"/>
    </source>
</evidence>
<protein>
    <recommendedName>
        <fullName evidence="2">ribonucleoside-diphosphate reductase</fullName>
        <ecNumber evidence="2">1.17.4.1</ecNumber>
    </recommendedName>
</protein>
<reference evidence="7 8" key="1">
    <citation type="submission" date="2018-06" db="EMBL/GenBank/DDBJ databases">
        <title>Noncontiguous genome sequence of Ruminococcaceae bacterium ASD2818.</title>
        <authorList>
            <person name="Chaplin A.V."/>
            <person name="Sokolova S.R."/>
            <person name="Kochetkova T.O."/>
            <person name="Goltsov A.Y."/>
            <person name="Trofimov D.Y."/>
            <person name="Efimov B.A."/>
        </authorList>
    </citation>
    <scope>NUCLEOTIDE SEQUENCE [LARGE SCALE GENOMIC DNA]</scope>
    <source>
        <strain evidence="7 8">ASD2818</strain>
    </source>
</reference>
<gene>
    <name evidence="7" type="ORF">DPQ25_11470</name>
</gene>